<evidence type="ECO:0000313" key="1">
    <source>
        <dbReference type="EMBL" id="OOM75936.1"/>
    </source>
</evidence>
<dbReference type="EMBL" id="LZZM01000179">
    <property type="protein sequence ID" value="OOM75936.1"/>
    <property type="molecule type" value="Genomic_DNA"/>
</dbReference>
<comment type="caution">
    <text evidence="1">The sequence shown here is derived from an EMBL/GenBank/DDBJ whole genome shotgun (WGS) entry which is preliminary data.</text>
</comment>
<accession>A0A1S8TDZ8</accession>
<proteinExistence type="predicted"/>
<reference evidence="1 2" key="1">
    <citation type="submission" date="2016-05" db="EMBL/GenBank/DDBJ databases">
        <title>Microbial solvent formation.</title>
        <authorList>
            <person name="Poehlein A."/>
            <person name="Montoya Solano J.D."/>
            <person name="Flitsch S."/>
            <person name="Krabben P."/>
            <person name="Duerre P."/>
            <person name="Daniel R."/>
        </authorList>
    </citation>
    <scope>NUCLEOTIDE SEQUENCE [LARGE SCALE GENOMIC DNA]</scope>
    <source>
        <strain evidence="1 2">DSM 2619</strain>
    </source>
</reference>
<protein>
    <submittedName>
        <fullName evidence="1">Uncharacterized protein</fullName>
    </submittedName>
</protein>
<name>A0A1S8TDZ8_9CLOT</name>
<gene>
    <name evidence="1" type="ORF">CLPUN_29730</name>
</gene>
<evidence type="ECO:0000313" key="2">
    <source>
        <dbReference type="Proteomes" id="UP000190890"/>
    </source>
</evidence>
<sequence length="39" mass="4099">MKELITGNGILVGRGYEVGLAVSLAYAGTLSIEILKNHP</sequence>
<dbReference type="Proteomes" id="UP000190890">
    <property type="component" value="Unassembled WGS sequence"/>
</dbReference>
<organism evidence="1 2">
    <name type="scientific">Clostridium puniceum</name>
    <dbReference type="NCBI Taxonomy" id="29367"/>
    <lineage>
        <taxon>Bacteria</taxon>
        <taxon>Bacillati</taxon>
        <taxon>Bacillota</taxon>
        <taxon>Clostridia</taxon>
        <taxon>Eubacteriales</taxon>
        <taxon>Clostridiaceae</taxon>
        <taxon>Clostridium</taxon>
    </lineage>
</organism>
<keyword evidence="2" id="KW-1185">Reference proteome</keyword>
<dbReference type="AlphaFoldDB" id="A0A1S8TDZ8"/>